<accession>A0ABU0WYB3</accession>
<protein>
    <submittedName>
        <fullName evidence="4">Uncharacterized protein</fullName>
    </submittedName>
</protein>
<dbReference type="EMBL" id="NSDM01000003">
    <property type="protein sequence ID" value="MDQ2584387.1"/>
    <property type="molecule type" value="Genomic_DNA"/>
</dbReference>
<evidence type="ECO:0000256" key="1">
    <source>
        <dbReference type="ARBA" id="ARBA00022741"/>
    </source>
</evidence>
<evidence type="ECO:0000313" key="4">
    <source>
        <dbReference type="EMBL" id="MDQ2584387.1"/>
    </source>
</evidence>
<proteinExistence type="predicted"/>
<feature type="region of interest" description="Disordered" evidence="3">
    <location>
        <begin position="213"/>
        <end position="274"/>
    </location>
</feature>
<dbReference type="PANTHER" id="PTHR16305">
    <property type="entry name" value="TESTICULAR SOLUBLE ADENYLYL CYCLASE"/>
    <property type="match status" value="1"/>
</dbReference>
<dbReference type="RefSeq" id="WP_306745507.1">
    <property type="nucleotide sequence ID" value="NZ_NSDM01000003.1"/>
</dbReference>
<dbReference type="Proteomes" id="UP001225605">
    <property type="component" value="Unassembled WGS sequence"/>
</dbReference>
<name>A0ABU0WYB3_9PSEU</name>
<organism evidence="4 5">
    <name type="scientific">Saccharothrix yanglingensis</name>
    <dbReference type="NCBI Taxonomy" id="659496"/>
    <lineage>
        <taxon>Bacteria</taxon>
        <taxon>Bacillati</taxon>
        <taxon>Actinomycetota</taxon>
        <taxon>Actinomycetes</taxon>
        <taxon>Pseudonocardiales</taxon>
        <taxon>Pseudonocardiaceae</taxon>
        <taxon>Saccharothrix</taxon>
    </lineage>
</organism>
<keyword evidence="2" id="KW-0067">ATP-binding</keyword>
<gene>
    <name evidence="4" type="ORF">CKY47_10420</name>
</gene>
<feature type="compositionally biased region" description="Low complexity" evidence="3">
    <location>
        <begin position="213"/>
        <end position="233"/>
    </location>
</feature>
<keyword evidence="5" id="KW-1185">Reference proteome</keyword>
<evidence type="ECO:0000313" key="5">
    <source>
        <dbReference type="Proteomes" id="UP001225605"/>
    </source>
</evidence>
<evidence type="ECO:0000256" key="3">
    <source>
        <dbReference type="SAM" id="MobiDB-lite"/>
    </source>
</evidence>
<feature type="compositionally biased region" description="Polar residues" evidence="3">
    <location>
        <begin position="255"/>
        <end position="274"/>
    </location>
</feature>
<reference evidence="4 5" key="1">
    <citation type="submission" date="2017-06" db="EMBL/GenBank/DDBJ databases">
        <title>Cultured bacterium strain Saccharothrix yanglingensis Hhs.015.</title>
        <authorList>
            <person name="Xia Y."/>
        </authorList>
    </citation>
    <scope>NUCLEOTIDE SEQUENCE [LARGE SCALE GENOMIC DNA]</scope>
    <source>
        <strain evidence="4 5">Hhs.015</strain>
    </source>
</reference>
<keyword evidence="1" id="KW-0547">Nucleotide-binding</keyword>
<comment type="caution">
    <text evidence="4">The sequence shown here is derived from an EMBL/GenBank/DDBJ whole genome shotgun (WGS) entry which is preliminary data.</text>
</comment>
<sequence>MRRDAVRVVDGVADVDAAAAGEVPPSLLSAVGRSLDVLSAEARDVLRSAALLGVEFRVPELAAVTGRPVLDLAHPLDEAAAAAVVVEAGEHLAFRHPYLRMALHDSLSTPVRTALHRQAAEALASAGAPVERVAEHLVAEPVPVDAWVLAWLVAHHATLVERTPRAAADLLARAADTEPADVRQRAAVLTALGRVRSRLARDPVGAALRALAADPADPGPAPADGNPADGNPADEPEPHPTARAPRPGRPDRAQMSRNVLMSAPSRFSRSASCS</sequence>
<evidence type="ECO:0000256" key="2">
    <source>
        <dbReference type="ARBA" id="ARBA00022840"/>
    </source>
</evidence>
<dbReference type="PANTHER" id="PTHR16305:SF35">
    <property type="entry name" value="TRANSCRIPTIONAL ACTIVATOR DOMAIN"/>
    <property type="match status" value="1"/>
</dbReference>